<reference evidence="2 3" key="1">
    <citation type="submission" date="2006-09" db="EMBL/GenBank/DDBJ databases">
        <title>Sequence and annotation of the 288-kb ATCV-1 virus that infects an endosymbiotic Chlorella strain of the heliozoon Acanthocystis turfacea.</title>
        <authorList>
            <person name="Fitzgerald L.A."/>
            <person name="Graves M.V."/>
            <person name="Li X."/>
            <person name="Pfitzner A.J.P."/>
            <person name="Hartigan J."/>
            <person name="Van Etten J.L."/>
        </authorList>
    </citation>
    <scope>NUCLEOTIDE SEQUENCE [LARGE SCALE GENOMIC DNA]</scope>
    <source>
        <strain evidence="2 3">ATCV-1</strain>
    </source>
</reference>
<keyword evidence="3" id="KW-1185">Reference proteome</keyword>
<dbReference type="KEGG" id="vg:5470293"/>
<keyword evidence="1" id="KW-0175">Coiled coil</keyword>
<protein>
    <submittedName>
        <fullName evidence="2">Uncharacterized protein Z415L</fullName>
    </submittedName>
</protein>
<dbReference type="Proteomes" id="UP000202420">
    <property type="component" value="Segment"/>
</dbReference>
<dbReference type="RefSeq" id="YP_001426896.1">
    <property type="nucleotide sequence ID" value="NC_008724.1"/>
</dbReference>
<proteinExistence type="predicted"/>
<gene>
    <name evidence="2" type="primary">Z415L</name>
    <name evidence="2" type="ORF">ATCV1_Z415L</name>
</gene>
<feature type="coiled-coil region" evidence="1">
    <location>
        <begin position="32"/>
        <end position="59"/>
    </location>
</feature>
<sequence>MAYMSNVLPVRNSKGKLIDYSKKKPIAKKNNVSNLEKKFEILNKKMKQVQMDYKNLQKELKAQKKPKK</sequence>
<dbReference type="GeneID" id="5470293"/>
<evidence type="ECO:0000313" key="2">
    <source>
        <dbReference type="EMBL" id="ABT16549.1"/>
    </source>
</evidence>
<accession>A7K925</accession>
<evidence type="ECO:0000256" key="1">
    <source>
        <dbReference type="SAM" id="Coils"/>
    </source>
</evidence>
<dbReference type="EMBL" id="EF101928">
    <property type="protein sequence ID" value="ABT16549.1"/>
    <property type="molecule type" value="Genomic_DNA"/>
</dbReference>
<evidence type="ECO:0000313" key="3">
    <source>
        <dbReference type="Proteomes" id="UP000202420"/>
    </source>
</evidence>
<name>A7K925_9PHYC</name>
<organism evidence="2 3">
    <name type="scientific">Chlorovirus heliozoae</name>
    <dbReference type="NCBI Taxonomy" id="322019"/>
    <lineage>
        <taxon>Viruses</taxon>
        <taxon>Varidnaviria</taxon>
        <taxon>Bamfordvirae</taxon>
        <taxon>Nucleocytoviricota</taxon>
        <taxon>Megaviricetes</taxon>
        <taxon>Algavirales</taxon>
        <taxon>Phycodnaviridae</taxon>
        <taxon>Chlorovirus</taxon>
    </lineage>
</organism>